<sequence length="108" mass="11825">MPGGYSLAPVQTPGGYSLAPVQTPGGYRLAPVRTPASGDVSTKPPLKLLAGYGLVFDYVHSDRWLDRDCSSDISHEVPVLSRPQRRKGHPNLSKTLDKRYRPRSLSLP</sequence>
<gene>
    <name evidence="2" type="ORF">TPAB3V08_LOCUS15080</name>
</gene>
<reference evidence="2" key="1">
    <citation type="submission" date="2021-03" db="EMBL/GenBank/DDBJ databases">
        <authorList>
            <person name="Tran Van P."/>
        </authorList>
    </citation>
    <scope>NUCLEOTIDE SEQUENCE</scope>
</reference>
<name>A0ABN7PK28_TIMPD</name>
<feature type="non-terminal residue" evidence="2">
    <location>
        <position position="108"/>
    </location>
</feature>
<proteinExistence type="predicted"/>
<accession>A0ABN7PK28</accession>
<dbReference type="EMBL" id="CAJPIN010082711">
    <property type="protein sequence ID" value="CAG2068137.1"/>
    <property type="molecule type" value="Genomic_DNA"/>
</dbReference>
<evidence type="ECO:0000313" key="2">
    <source>
        <dbReference type="EMBL" id="CAG2068137.1"/>
    </source>
</evidence>
<feature type="region of interest" description="Disordered" evidence="1">
    <location>
        <begin position="76"/>
        <end position="108"/>
    </location>
</feature>
<evidence type="ECO:0000313" key="3">
    <source>
        <dbReference type="Proteomes" id="UP001153148"/>
    </source>
</evidence>
<comment type="caution">
    <text evidence="2">The sequence shown here is derived from an EMBL/GenBank/DDBJ whole genome shotgun (WGS) entry which is preliminary data.</text>
</comment>
<organism evidence="2 3">
    <name type="scientific">Timema podura</name>
    <name type="common">Walking stick</name>
    <dbReference type="NCBI Taxonomy" id="61482"/>
    <lineage>
        <taxon>Eukaryota</taxon>
        <taxon>Metazoa</taxon>
        <taxon>Ecdysozoa</taxon>
        <taxon>Arthropoda</taxon>
        <taxon>Hexapoda</taxon>
        <taxon>Insecta</taxon>
        <taxon>Pterygota</taxon>
        <taxon>Neoptera</taxon>
        <taxon>Polyneoptera</taxon>
        <taxon>Phasmatodea</taxon>
        <taxon>Timematodea</taxon>
        <taxon>Timematoidea</taxon>
        <taxon>Timematidae</taxon>
        <taxon>Timema</taxon>
    </lineage>
</organism>
<dbReference type="Proteomes" id="UP001153148">
    <property type="component" value="Unassembled WGS sequence"/>
</dbReference>
<keyword evidence="3" id="KW-1185">Reference proteome</keyword>
<protein>
    <submittedName>
        <fullName evidence="2">Uncharacterized protein</fullName>
    </submittedName>
</protein>
<evidence type="ECO:0000256" key="1">
    <source>
        <dbReference type="SAM" id="MobiDB-lite"/>
    </source>
</evidence>